<comment type="similarity">
    <text evidence="3">Belongs to the fungal TPase family.</text>
</comment>
<keyword evidence="11" id="KW-1185">Reference proteome</keyword>
<dbReference type="SUPFAM" id="SSF55154">
    <property type="entry name" value="CYTH-like phosphatases"/>
    <property type="match status" value="1"/>
</dbReference>
<dbReference type="Gene3D" id="3.20.100.10">
    <property type="entry name" value="mRNA triphosphatase Cet1-like"/>
    <property type="match status" value="1"/>
</dbReference>
<comment type="caution">
    <text evidence="10">The sequence shown here is derived from an EMBL/GenBank/DDBJ whole genome shotgun (WGS) entry which is preliminary data.</text>
</comment>
<evidence type="ECO:0000256" key="2">
    <source>
        <dbReference type="ARBA" id="ARBA00004123"/>
    </source>
</evidence>
<evidence type="ECO:0000256" key="1">
    <source>
        <dbReference type="ARBA" id="ARBA00001946"/>
    </source>
</evidence>
<dbReference type="EC" id="3.6.1.74" evidence="7"/>
<keyword evidence="6" id="KW-0539">Nucleus</keyword>
<evidence type="ECO:0000256" key="5">
    <source>
        <dbReference type="ARBA" id="ARBA00022801"/>
    </source>
</evidence>
<dbReference type="Proteomes" id="UP000002173">
    <property type="component" value="Unassembled WGS sequence"/>
</dbReference>
<name>A7AQP1_BABBO</name>
<comment type="subcellular location">
    <subcellularLocation>
        <location evidence="2">Nucleus</location>
    </subcellularLocation>
</comment>
<keyword evidence="5" id="KW-0378">Hydrolase</keyword>
<accession>A7AQP1</accession>
<dbReference type="Pfam" id="PF02940">
    <property type="entry name" value="mRNA_triPase"/>
    <property type="match status" value="2"/>
</dbReference>
<dbReference type="InterPro" id="IPR040343">
    <property type="entry name" value="Cet1/Ctl1"/>
</dbReference>
<gene>
    <name evidence="10" type="ORF">BBOV_IV004990</name>
</gene>
<dbReference type="InParanoid" id="A7AQP1"/>
<evidence type="ECO:0000256" key="3">
    <source>
        <dbReference type="ARBA" id="ARBA00006345"/>
    </source>
</evidence>
<dbReference type="InterPro" id="IPR037009">
    <property type="entry name" value="mRNA_triPase_Cet1_sf"/>
</dbReference>
<dbReference type="EMBL" id="AAXT01000002">
    <property type="protein sequence ID" value="EDO06860.1"/>
    <property type="molecule type" value="Genomic_DNA"/>
</dbReference>
<dbReference type="PANTHER" id="PTHR28118:SF1">
    <property type="entry name" value="POLYNUCLEOTIDE 5'-TRIPHOSPHATASE CTL1-RELATED"/>
    <property type="match status" value="1"/>
</dbReference>
<sequence>MVKESTKTIAGSSAVSCDVVASALAERLESLSLDGPLAAALDNGDFDSTSGYPPCELEIEVRLGSIRNVRDGQRFTLPSATDALISDRAFVRFQPSVTKSQFQSAFTLIKQIAEERGTSDEWDTQLGILTFDRFFKLPEYEEPVRISVPQNQTKGAKSFEAIRKVKLLTWNVSTGSSMRDTQMNDDNDDVGDQEILDYRIAVNLEYRVPIRDLPNTSAATTRRKKNRNTYINKKGHLRFDLTQVQTVESDSSVTDDNNAQYEVEAELNGGVIINLLKSTGLSYDKKIQLLKHHCSTLIRSVRRLRDVIMRGEAYSDDTGIAPGGMMTSKLGLCDLRMVQHLNEVVKRYRKVVSPQLPLIGDYLFRAITPALEKGAIKRQKKGLS</sequence>
<evidence type="ECO:0000256" key="4">
    <source>
        <dbReference type="ARBA" id="ARBA00022664"/>
    </source>
</evidence>
<reference evidence="11" key="3">
    <citation type="journal article" date="2021" name="Int. J. Parasitol.">
        <title>Comparative analysis of gene expression between Babesia bovis blood stages and kinetes allowed by improved genome annotation.</title>
        <authorList>
            <person name="Ueti M.W."/>
            <person name="Johnson W.C."/>
            <person name="Kappmeyer L.S."/>
            <person name="Herndon D.R."/>
            <person name="Mousel M.R."/>
            <person name="Reif K.E."/>
            <person name="Taus N.S."/>
            <person name="Ifeonu O.O."/>
            <person name="Silva J.C."/>
            <person name="Suarez C.E."/>
            <person name="Brayton K.A."/>
        </authorList>
    </citation>
    <scope>NUCLEOTIDE SEQUENCE [LARGE SCALE GENOMIC DNA]</scope>
</reference>
<dbReference type="PANTHER" id="PTHR28118">
    <property type="entry name" value="POLYNUCLEOTIDE 5'-TRIPHOSPHATASE-RELATED"/>
    <property type="match status" value="1"/>
</dbReference>
<dbReference type="GO" id="GO:0004651">
    <property type="term" value="F:polynucleotide 5'-phosphatase activity"/>
    <property type="evidence" value="ECO:0007669"/>
    <property type="project" value="InterPro"/>
</dbReference>
<dbReference type="GO" id="GO:0006397">
    <property type="term" value="P:mRNA processing"/>
    <property type="evidence" value="ECO:0007669"/>
    <property type="project" value="UniProtKB-KW"/>
</dbReference>
<evidence type="ECO:0000259" key="9">
    <source>
        <dbReference type="Pfam" id="PF02940"/>
    </source>
</evidence>
<keyword evidence="4" id="KW-0507">mRNA processing</keyword>
<evidence type="ECO:0000256" key="7">
    <source>
        <dbReference type="ARBA" id="ARBA00035028"/>
    </source>
</evidence>
<organism evidence="10 11">
    <name type="scientific">Babesia bovis</name>
    <dbReference type="NCBI Taxonomy" id="5865"/>
    <lineage>
        <taxon>Eukaryota</taxon>
        <taxon>Sar</taxon>
        <taxon>Alveolata</taxon>
        <taxon>Apicomplexa</taxon>
        <taxon>Aconoidasida</taxon>
        <taxon>Piroplasmida</taxon>
        <taxon>Babesiidae</taxon>
        <taxon>Babesia</taxon>
    </lineage>
</organism>
<dbReference type="VEuPathDB" id="PiroplasmaDB:BBOV_IV004990"/>
<dbReference type="GO" id="GO:0005634">
    <property type="term" value="C:nucleus"/>
    <property type="evidence" value="ECO:0007669"/>
    <property type="project" value="UniProtKB-SubCell"/>
</dbReference>
<dbReference type="OMA" id="NSCTINR"/>
<evidence type="ECO:0000256" key="6">
    <source>
        <dbReference type="ARBA" id="ARBA00023242"/>
    </source>
</evidence>
<feature type="domain" description="mRNA triphosphatase Cet1-like" evidence="9">
    <location>
        <begin position="194"/>
        <end position="267"/>
    </location>
</feature>
<feature type="domain" description="mRNA triphosphatase Cet1-like" evidence="9">
    <location>
        <begin position="56"/>
        <end position="177"/>
    </location>
</feature>
<reference evidence="11" key="2">
    <citation type="journal article" date="2020" name="Data Brief">
        <title>Transcriptome dataset of Babesia bovis life stages within vertebrate and invertebrate hosts.</title>
        <authorList>
            <person name="Ueti M.W."/>
            <person name="Johnson W.C."/>
            <person name="Kappmeyer L.S."/>
            <person name="Herndon D.R."/>
            <person name="Mousel M.R."/>
            <person name="Reif K.E."/>
            <person name="Taus N.S."/>
            <person name="Ifeonu O.O."/>
            <person name="Silva J.C."/>
            <person name="Suarez C.E."/>
            <person name="Brayton K.A."/>
        </authorList>
    </citation>
    <scope>NUCLEOTIDE SEQUENCE [LARGE SCALE GENOMIC DNA]</scope>
</reference>
<dbReference type="GO" id="GO:0140818">
    <property type="term" value="F:mRNA 5'-triphosphate monophosphatase activity"/>
    <property type="evidence" value="ECO:0007669"/>
    <property type="project" value="UniProtKB-EC"/>
</dbReference>
<dbReference type="AlphaFoldDB" id="A7AQP1"/>
<comment type="cofactor">
    <cofactor evidence="1">
        <name>Mg(2+)</name>
        <dbReference type="ChEBI" id="CHEBI:18420"/>
    </cofactor>
</comment>
<proteinExistence type="inferred from homology"/>
<evidence type="ECO:0000313" key="11">
    <source>
        <dbReference type="Proteomes" id="UP000002173"/>
    </source>
</evidence>
<dbReference type="eggNOG" id="ENOG502SGAQ">
    <property type="taxonomic scope" value="Eukaryota"/>
</dbReference>
<protein>
    <recommendedName>
        <fullName evidence="7">mRNA 5'-phosphatase</fullName>
        <ecNumber evidence="7">3.6.1.74</ecNumber>
    </recommendedName>
</protein>
<dbReference type="InterPro" id="IPR033469">
    <property type="entry name" value="CYTH-like_dom_sf"/>
</dbReference>
<dbReference type="InterPro" id="IPR004206">
    <property type="entry name" value="mRNA_triPase_Cet1"/>
</dbReference>
<evidence type="ECO:0000313" key="10">
    <source>
        <dbReference type="EMBL" id="EDO06860.1"/>
    </source>
</evidence>
<comment type="catalytic activity">
    <reaction evidence="8">
        <text>a 5'-end triphospho-ribonucleoside in mRNA + H2O = a 5'-end diphospho-ribonucleoside in mRNA + phosphate + H(+)</text>
        <dbReference type="Rhea" id="RHEA:67004"/>
        <dbReference type="Rhea" id="RHEA-COMP:17164"/>
        <dbReference type="Rhea" id="RHEA-COMP:17165"/>
        <dbReference type="ChEBI" id="CHEBI:15377"/>
        <dbReference type="ChEBI" id="CHEBI:15378"/>
        <dbReference type="ChEBI" id="CHEBI:43474"/>
        <dbReference type="ChEBI" id="CHEBI:167616"/>
        <dbReference type="ChEBI" id="CHEBI:167618"/>
        <dbReference type="EC" id="3.6.1.74"/>
    </reaction>
    <physiologicalReaction direction="left-to-right" evidence="8">
        <dbReference type="Rhea" id="RHEA:67005"/>
    </physiologicalReaction>
</comment>
<reference evidence="10 11" key="1">
    <citation type="journal article" date="2007" name="PLoS Pathog.">
        <title>Genome sequence of Babesia bovis and comparative analysis of apicomplexan hemoprotozoa.</title>
        <authorList>
            <person name="Brayton K.A."/>
            <person name="Lau A.O.T."/>
            <person name="Herndon D.R."/>
            <person name="Hannick L."/>
            <person name="Kappmeyer L.S."/>
            <person name="Berens S.J."/>
            <person name="Bidwell S.L."/>
            <person name="Brown W.C."/>
            <person name="Crabtree J."/>
            <person name="Fadrosh D."/>
            <person name="Feldblum T."/>
            <person name="Forberger H.A."/>
            <person name="Haas B.J."/>
            <person name="Howell J.M."/>
            <person name="Khouri H."/>
            <person name="Koo H."/>
            <person name="Mann D.J."/>
            <person name="Norimine J."/>
            <person name="Paulsen I.T."/>
            <person name="Radune D."/>
            <person name="Ren Q."/>
            <person name="Smith R.K. Jr."/>
            <person name="Suarez C.E."/>
            <person name="White O."/>
            <person name="Wortman J.R."/>
            <person name="Knowles D.P. Jr."/>
            <person name="McElwain T.F."/>
            <person name="Nene V.M."/>
        </authorList>
    </citation>
    <scope>NUCLEOTIDE SEQUENCE [LARGE SCALE GENOMIC DNA]</scope>
    <source>
        <strain evidence="10">T2Bo</strain>
    </source>
</reference>
<evidence type="ECO:0000256" key="8">
    <source>
        <dbReference type="ARBA" id="ARBA00047740"/>
    </source>
</evidence>
<dbReference type="CDD" id="cd07470">
    <property type="entry name" value="CYTH-like_mRNA_RTPase"/>
    <property type="match status" value="1"/>
</dbReference>